<dbReference type="EMBL" id="GFAC01007925">
    <property type="protein sequence ID" value="JAT91263.1"/>
    <property type="molecule type" value="mRNA"/>
</dbReference>
<accession>A0A1E1WW55</accession>
<proteinExistence type="evidence at transcript level"/>
<organism evidence="1">
    <name type="scientific">Amblyomma aureolatum</name>
    <dbReference type="NCBI Taxonomy" id="187763"/>
    <lineage>
        <taxon>Eukaryota</taxon>
        <taxon>Metazoa</taxon>
        <taxon>Ecdysozoa</taxon>
        <taxon>Arthropoda</taxon>
        <taxon>Chelicerata</taxon>
        <taxon>Arachnida</taxon>
        <taxon>Acari</taxon>
        <taxon>Parasitiformes</taxon>
        <taxon>Ixodida</taxon>
        <taxon>Ixodoidea</taxon>
        <taxon>Ixodidae</taxon>
        <taxon>Amblyomminae</taxon>
        <taxon>Amblyomma</taxon>
    </lineage>
</organism>
<sequence>MAAALASSPSPSLSSSPRPFLPFALLPAAPLAGLAGSSSSLSSSLLAPFFALPLRADMSSFRPSPTVSIFFLEPLSLMVRLSMSCTKVSSSSNLSFLVFLSFPMIVYRTPVIYNTIGLVLAP</sequence>
<evidence type="ECO:0000313" key="1">
    <source>
        <dbReference type="EMBL" id="JAT91263.1"/>
    </source>
</evidence>
<protein>
    <submittedName>
        <fullName evidence="1">Putative secreted protein</fullName>
    </submittedName>
</protein>
<dbReference type="AlphaFoldDB" id="A0A1E1WW55"/>
<feature type="non-terminal residue" evidence="1">
    <location>
        <position position="122"/>
    </location>
</feature>
<reference evidence="1" key="1">
    <citation type="journal article" date="2017" name="Front. Cell. Infect. Microbiol.">
        <title>The Distinct Transcriptional Response of the Midgut of Amblyomma sculptum and Amblyomma aureolatum Ticks to Rickettsia rickettsii Correlates to Their Differences in Susceptibility to Infection.</title>
        <authorList>
            <person name="Martins L.A."/>
            <person name="Galletti M.F.B.M."/>
            <person name="Ribeiro J.M."/>
            <person name="Fujita A."/>
            <person name="Costa F.B."/>
            <person name="Labruna M.B."/>
            <person name="Daffre S."/>
            <person name="Fogaca A.C."/>
        </authorList>
    </citation>
    <scope>NUCLEOTIDE SEQUENCE</scope>
</reference>
<name>A0A1E1WW55_9ACAR</name>